<evidence type="ECO:0000256" key="1">
    <source>
        <dbReference type="SAM" id="MobiDB-lite"/>
    </source>
</evidence>
<keyword evidence="2" id="KW-0472">Membrane</keyword>
<feature type="signal peptide" evidence="3">
    <location>
        <begin position="1"/>
        <end position="23"/>
    </location>
</feature>
<evidence type="ECO:0000259" key="4">
    <source>
        <dbReference type="Pfam" id="PF10348"/>
    </source>
</evidence>
<keyword evidence="2" id="KW-1133">Transmembrane helix</keyword>
<feature type="chain" id="PRO_5013075956" description="Integral membrane protein" evidence="3">
    <location>
        <begin position="24"/>
        <end position="572"/>
    </location>
</feature>
<keyword evidence="3" id="KW-0732">Signal</keyword>
<evidence type="ECO:0000313" key="7">
    <source>
        <dbReference type="Proteomes" id="UP000214365"/>
    </source>
</evidence>
<dbReference type="OrthoDB" id="4005299at2759"/>
<dbReference type="InterPro" id="IPR018827">
    <property type="entry name" value="YTP1_C"/>
</dbReference>
<proteinExistence type="predicted"/>
<evidence type="ECO:0000259" key="5">
    <source>
        <dbReference type="Pfam" id="PF10355"/>
    </source>
</evidence>
<dbReference type="AlphaFoldDB" id="A0A225B585"/>
<keyword evidence="2" id="KW-0812">Transmembrane</keyword>
<feature type="transmembrane region" description="Helical" evidence="2">
    <location>
        <begin position="99"/>
        <end position="118"/>
    </location>
</feature>
<feature type="domain" description="DUF2427" evidence="4">
    <location>
        <begin position="59"/>
        <end position="150"/>
    </location>
</feature>
<protein>
    <recommendedName>
        <fullName evidence="8">Integral membrane protein</fullName>
    </recommendedName>
</protein>
<dbReference type="STRING" id="1441469.A0A225B585"/>
<feature type="transmembrane region" description="Helical" evidence="2">
    <location>
        <begin position="497"/>
        <end position="518"/>
    </location>
</feature>
<evidence type="ECO:0000313" key="6">
    <source>
        <dbReference type="EMBL" id="OKL61087.1"/>
    </source>
</evidence>
<name>A0A225B585_TALAT</name>
<feature type="transmembrane region" description="Helical" evidence="2">
    <location>
        <begin position="530"/>
        <end position="552"/>
    </location>
</feature>
<organism evidence="6 7">
    <name type="scientific">Talaromyces atroroseus</name>
    <dbReference type="NCBI Taxonomy" id="1441469"/>
    <lineage>
        <taxon>Eukaryota</taxon>
        <taxon>Fungi</taxon>
        <taxon>Dikarya</taxon>
        <taxon>Ascomycota</taxon>
        <taxon>Pezizomycotina</taxon>
        <taxon>Eurotiomycetes</taxon>
        <taxon>Eurotiomycetidae</taxon>
        <taxon>Eurotiales</taxon>
        <taxon>Trichocomaceae</taxon>
        <taxon>Talaromyces</taxon>
        <taxon>Talaromyces sect. Trachyspermi</taxon>
    </lineage>
</organism>
<evidence type="ECO:0000256" key="3">
    <source>
        <dbReference type="SAM" id="SignalP"/>
    </source>
</evidence>
<dbReference type="PANTHER" id="PTHR31685:SF3">
    <property type="entry name" value="INTEGRAL MEMBRANE PROTEIN (AFU_ORTHOLOGUE AFUA_6G12730)"/>
    <property type="match status" value="1"/>
</dbReference>
<dbReference type="Pfam" id="PF10355">
    <property type="entry name" value="Ytp1"/>
    <property type="match status" value="1"/>
</dbReference>
<evidence type="ECO:0000256" key="2">
    <source>
        <dbReference type="SAM" id="Phobius"/>
    </source>
</evidence>
<dbReference type="PANTHER" id="PTHR31685">
    <property type="entry name" value="INTEGRAL MEMBRANE PROTEIN (AFU_ORTHOLOGUE AFUA_6G12730)-RELATED"/>
    <property type="match status" value="1"/>
</dbReference>
<reference evidence="6 7" key="1">
    <citation type="submission" date="2015-06" db="EMBL/GenBank/DDBJ databases">
        <title>Talaromyces atroroseus IBT 11181 draft genome.</title>
        <authorList>
            <person name="Rasmussen K.B."/>
            <person name="Rasmussen S."/>
            <person name="Petersen B."/>
            <person name="Sicheritz-Ponten T."/>
            <person name="Mortensen U.H."/>
            <person name="Thrane U."/>
        </authorList>
    </citation>
    <scope>NUCLEOTIDE SEQUENCE [LARGE SCALE GENOMIC DNA]</scope>
    <source>
        <strain evidence="6 7">IBT 11181</strain>
    </source>
</reference>
<comment type="caution">
    <text evidence="6">The sequence shown here is derived from an EMBL/GenBank/DDBJ whole genome shotgun (WGS) entry which is preliminary data.</text>
</comment>
<feature type="transmembrane region" description="Helical" evidence="2">
    <location>
        <begin position="130"/>
        <end position="151"/>
    </location>
</feature>
<sequence>MRHQSTSLRLLAAAFLLLSLATARPNGGHESMDGGMDMSSKDTMSKPEDEWELSYWAYGQHSGSITAHIVLEVLAWCFILPVAVMLSVAHSRFTIPTQFVFLAVNGLGIFFGLIYNTSTPDLYVNNAHHKIGWIASSVVVAQFVIGIIYAYSGRRTKSITNQYQRATFLPVSSQNMMEHQQLYSPMHEHEHEYRWSGDSGQGTSSPASSTEDHPHMEKPEDDEDDVEVPTPLARGWLRSSRLDQFFSSRVPGLVSNQVLRALRVVYNVIDRIILPFGFVALTTGGVTYGGIFKDSGVFSGLAHFIKGGIFFWYGLVVLGRFMGCWANLGWSWNLKPVSSRAPSGEFVESSLIFTYGTTNVFLEHLGGWGREWTPQDLEHVSISVMFFGAGLCGMLLESKRVKKWLKQSISGVSGRSQTVEDDEEKTNVSFNPMPALIIFLLGIMMGGHEQHQMVSTMVHKQWGSLLSGAAMARGVTYVLTYIKPPTSYLPARPPSELIGSFCLISGGLIFMLSASDIMDVMVWYDLDAMFAFNVAIGLSCFIMAWEIVVIAIKAWASKKEVSQSHNRSWSSA</sequence>
<feature type="transmembrane region" description="Helical" evidence="2">
    <location>
        <begin position="65"/>
        <end position="87"/>
    </location>
</feature>
<accession>A0A225B585</accession>
<dbReference type="Proteomes" id="UP000214365">
    <property type="component" value="Unassembled WGS sequence"/>
</dbReference>
<gene>
    <name evidence="6" type="ORF">UA08_03791</name>
</gene>
<dbReference type="EMBL" id="LFMY01000004">
    <property type="protein sequence ID" value="OKL61087.1"/>
    <property type="molecule type" value="Genomic_DNA"/>
</dbReference>
<feature type="domain" description="Protein YTP1-like C-terminal" evidence="5">
    <location>
        <begin position="277"/>
        <end position="553"/>
    </location>
</feature>
<feature type="transmembrane region" description="Helical" evidence="2">
    <location>
        <begin position="272"/>
        <end position="291"/>
    </location>
</feature>
<dbReference type="RefSeq" id="XP_020121208.1">
    <property type="nucleotide sequence ID" value="XM_020266130.1"/>
</dbReference>
<dbReference type="GeneID" id="31003546"/>
<feature type="region of interest" description="Disordered" evidence="1">
    <location>
        <begin position="193"/>
        <end position="227"/>
    </location>
</feature>
<keyword evidence="7" id="KW-1185">Reference proteome</keyword>
<dbReference type="Pfam" id="PF10348">
    <property type="entry name" value="DUF2427"/>
    <property type="match status" value="1"/>
</dbReference>
<evidence type="ECO:0008006" key="8">
    <source>
        <dbReference type="Google" id="ProtNLM"/>
    </source>
</evidence>
<dbReference type="InterPro" id="IPR018825">
    <property type="entry name" value="DUF2427"/>
</dbReference>